<sequence>MVCEERHVVSNPAFLDSLEEVDLRRPFVGTPTSSLIPPLLQHTLGTTPSTNTTNLPTPEPARAPFLHYESDTQFIFYPIEWDNSMAPPAAPLLRDMDTFTEGTGVGSFDFSLESTSKGGSSECSFPNGTGRQSVAFSPEDPLRSIETWRNDVLRSTLASSTEASPVRGSGLAAPHTSQDFTYHRVGKRHRSSTNESLPVDGTAWQGSFGPRGEITDRTSRRQRASTPLPLI</sequence>
<evidence type="ECO:0000256" key="1">
    <source>
        <dbReference type="SAM" id="MobiDB-lite"/>
    </source>
</evidence>
<feature type="region of interest" description="Disordered" evidence="1">
    <location>
        <begin position="38"/>
        <end position="60"/>
    </location>
</feature>
<gene>
    <name evidence="2" type="ORF">SERLADRAFT_458314</name>
</gene>
<organism>
    <name type="scientific">Serpula lacrymans var. lacrymans (strain S7.9)</name>
    <name type="common">Dry rot fungus</name>
    <dbReference type="NCBI Taxonomy" id="578457"/>
    <lineage>
        <taxon>Eukaryota</taxon>
        <taxon>Fungi</taxon>
        <taxon>Dikarya</taxon>
        <taxon>Basidiomycota</taxon>
        <taxon>Agaricomycotina</taxon>
        <taxon>Agaricomycetes</taxon>
        <taxon>Agaricomycetidae</taxon>
        <taxon>Boletales</taxon>
        <taxon>Coniophorineae</taxon>
        <taxon>Serpulaceae</taxon>
        <taxon>Serpula</taxon>
    </lineage>
</organism>
<feature type="compositionally biased region" description="Low complexity" evidence="1">
    <location>
        <begin position="43"/>
        <end position="56"/>
    </location>
</feature>
<feature type="region of interest" description="Disordered" evidence="1">
    <location>
        <begin position="114"/>
        <end position="137"/>
    </location>
</feature>
<dbReference type="AlphaFoldDB" id="F8NHC6"/>
<dbReference type="OrthoDB" id="2903551at2759"/>
<dbReference type="Proteomes" id="UP000008064">
    <property type="component" value="Unassembled WGS sequence"/>
</dbReference>
<dbReference type="RefSeq" id="XP_007314171.1">
    <property type="nucleotide sequence ID" value="XM_007314109.1"/>
</dbReference>
<dbReference type="EMBL" id="GL945429">
    <property type="protein sequence ID" value="EGO29929.1"/>
    <property type="molecule type" value="Genomic_DNA"/>
</dbReference>
<name>F8NHC6_SERL9</name>
<dbReference type="GeneID" id="18817697"/>
<feature type="region of interest" description="Disordered" evidence="1">
    <location>
        <begin position="158"/>
        <end position="231"/>
    </location>
</feature>
<reference evidence="2" key="1">
    <citation type="submission" date="2011-04" db="EMBL/GenBank/DDBJ databases">
        <title>Evolution of plant cell wall degrading machinery underlies the functional diversity of forest fungi.</title>
        <authorList>
            <consortium name="US DOE Joint Genome Institute (JGI-PGF)"/>
            <person name="Eastwood D.C."/>
            <person name="Floudas D."/>
            <person name="Binder M."/>
            <person name="Majcherczyk A."/>
            <person name="Schneider P."/>
            <person name="Aerts A."/>
            <person name="Asiegbu F.O."/>
            <person name="Baker S.E."/>
            <person name="Barry K."/>
            <person name="Bendiksby M."/>
            <person name="Blumentritt M."/>
            <person name="Coutinho P.M."/>
            <person name="Cullen D."/>
            <person name="Cullen D."/>
            <person name="Gathman A."/>
            <person name="Goodell B."/>
            <person name="Henrissat B."/>
            <person name="Ihrmark K."/>
            <person name="Kauserud H."/>
            <person name="Kohler A."/>
            <person name="LaButti K."/>
            <person name="Lapidus A."/>
            <person name="Lavin J.L."/>
            <person name="Lee Y.-H."/>
            <person name="Lindquist E."/>
            <person name="Lilly W."/>
            <person name="Lucas S."/>
            <person name="Morin E."/>
            <person name="Murat C."/>
            <person name="Oguiza J.A."/>
            <person name="Park J."/>
            <person name="Pisabarro A.G."/>
            <person name="Riley R."/>
            <person name="Rosling A."/>
            <person name="Salamov A."/>
            <person name="Schmidt O."/>
            <person name="Schmutz J."/>
            <person name="Skrede I."/>
            <person name="Stenlid J."/>
            <person name="Wiebenga A."/>
            <person name="Xie X."/>
            <person name="Kues U."/>
            <person name="Hibbett D.S."/>
            <person name="Hoffmeister D."/>
            <person name="Hogberg N."/>
            <person name="Martin F."/>
            <person name="Grigoriev I.V."/>
            <person name="Watkinson S.C."/>
        </authorList>
    </citation>
    <scope>NUCLEOTIDE SEQUENCE</scope>
    <source>
        <strain evidence="2">S7.9</strain>
    </source>
</reference>
<accession>F8NHC6</accession>
<dbReference type="HOGENOM" id="CLU_1200429_0_0_1"/>
<dbReference type="KEGG" id="sla:SERLADRAFT_458314"/>
<evidence type="ECO:0000313" key="2">
    <source>
        <dbReference type="EMBL" id="EGO29929.1"/>
    </source>
</evidence>
<proteinExistence type="predicted"/>
<feature type="compositionally biased region" description="Polar residues" evidence="1">
    <location>
        <begin position="114"/>
        <end position="135"/>
    </location>
</feature>
<protein>
    <submittedName>
        <fullName evidence="2">Uncharacterized protein</fullName>
    </submittedName>
</protein>